<gene>
    <name evidence="1" type="ORF">H6D15_09090</name>
</gene>
<dbReference type="AlphaFoldDB" id="A0AA40ZUJ7"/>
<organism evidence="1 2">
    <name type="scientific">Caecibacteroides pullorum</name>
    <dbReference type="NCBI Taxonomy" id="2725562"/>
    <lineage>
        <taxon>Bacteria</taxon>
        <taxon>Pseudomonadati</taxon>
        <taxon>Bacteroidota</taxon>
        <taxon>Bacteroidia</taxon>
        <taxon>Bacteroidales</taxon>
        <taxon>Bacteroidaceae</taxon>
        <taxon>Caecibacteroides</taxon>
    </lineage>
</organism>
<evidence type="ECO:0000313" key="1">
    <source>
        <dbReference type="EMBL" id="MBM6857750.1"/>
    </source>
</evidence>
<keyword evidence="2" id="KW-1185">Reference proteome</keyword>
<accession>A0AA40ZUJ7</accession>
<dbReference type="EMBL" id="JACJMO010000011">
    <property type="protein sequence ID" value="MBM6857750.1"/>
    <property type="molecule type" value="Genomic_DNA"/>
</dbReference>
<comment type="caution">
    <text evidence="1">The sequence shown here is derived from an EMBL/GenBank/DDBJ whole genome shotgun (WGS) entry which is preliminary data.</text>
</comment>
<reference evidence="1 2" key="1">
    <citation type="journal article" date="2021" name="Sci. Rep.">
        <title>The distribution of antibiotic resistance genes in chicken gut microbiota commensals.</title>
        <authorList>
            <person name="Juricova H."/>
            <person name="Matiasovicova J."/>
            <person name="Kubasova T."/>
            <person name="Cejkova D."/>
            <person name="Rychlik I."/>
        </authorList>
    </citation>
    <scope>NUCLEOTIDE SEQUENCE [LARGE SCALE GENOMIC DNA]</scope>
    <source>
        <strain evidence="1 2">An421</strain>
    </source>
</reference>
<name>A0AA40ZUJ7_9BACT</name>
<evidence type="ECO:0000313" key="2">
    <source>
        <dbReference type="Proteomes" id="UP000698924"/>
    </source>
</evidence>
<dbReference type="InterPro" id="IPR025342">
    <property type="entry name" value="DUF4248"/>
</dbReference>
<sequence length="71" mass="7999">MVFRIISLSKSRLAGLYFPESSQAVATNRLMRWVHGCRPLMAELEAAGYSRSQKWLTVRQVALIVAHLGEP</sequence>
<dbReference type="Proteomes" id="UP000698924">
    <property type="component" value="Unassembled WGS sequence"/>
</dbReference>
<proteinExistence type="predicted"/>
<protein>
    <submittedName>
        <fullName evidence="1">DUF4248 domain-containing protein</fullName>
    </submittedName>
</protein>
<dbReference type="Pfam" id="PF14053">
    <property type="entry name" value="DUF4248"/>
    <property type="match status" value="1"/>
</dbReference>